<dbReference type="EMBL" id="JARBHB010000013">
    <property type="protein sequence ID" value="KAJ8870344.1"/>
    <property type="molecule type" value="Genomic_DNA"/>
</dbReference>
<accession>A0ABQ9GG33</accession>
<dbReference type="InterPro" id="IPR036397">
    <property type="entry name" value="RNaseH_sf"/>
</dbReference>
<proteinExistence type="predicted"/>
<evidence type="ECO:0000313" key="2">
    <source>
        <dbReference type="EMBL" id="KAJ8870344.1"/>
    </source>
</evidence>
<comment type="caution">
    <text evidence="2">The sequence shown here is derived from an EMBL/GenBank/DDBJ whole genome shotgun (WGS) entry which is preliminary data.</text>
</comment>
<sequence>MVPLVGRFPRISSPPPFHSGAAPYSSRFTLIGSQDLDEIHNERAETEKSWFAIVGGTIAWPARSPDLTPLDYFLWDHMKGTYWRGLWLRRISDFQDIGDRVYQNMVARYPGNNRNSADVVESSFTGVEPRNSSPAHHGQHISGWCSAISSGRNSGGGCRIGTSPESAASSPPLAELALQHQTPRRPWSTSSLVHVVLAESKTQKSSFTGSSFLPGSSKNERLQPISFQVHSYQRCRPAVSLLSYLFTTTGTVVASKPSFILRRRFVFSLVFEHRHPLGVTELSTEQFQNERAVETGEPRENPPTNGIVRHDSRTRKSGDPAGKFASLLRPLSSTRLGRCYPTQQRSMAPPFPITPARRGRFSPSRARGFQFAGTNVTRIKIVQTDRRSTNESGHNNAFRGRYKLPCRQVKRSHYLGSGTDPSVQGEGAIRATLTRTPSASSLLRASRALFPSSRCTVQIRPGLKVPVAPPPLSPCNYLSLPHGTLPLLPCTGLSLTPGPTQTGQAWSYMAAPTSETDTLRYYQFDSLTSCLRPMRISEVLRMQKPLRNFRIDLPKANHSRSPYIPTSTPRQSDVSWSKMATRGWIWPNRFLHPHHPPPPLPRDTCPGVIHLSTPIVDFLPLRQDGDDWQERFTSPLLGCRHPLPSTPCKRDEP</sequence>
<dbReference type="Gene3D" id="3.30.420.10">
    <property type="entry name" value="Ribonuclease H-like superfamily/Ribonuclease H"/>
    <property type="match status" value="1"/>
</dbReference>
<feature type="region of interest" description="Disordered" evidence="1">
    <location>
        <begin position="342"/>
        <end position="363"/>
    </location>
</feature>
<evidence type="ECO:0000256" key="1">
    <source>
        <dbReference type="SAM" id="MobiDB-lite"/>
    </source>
</evidence>
<protein>
    <submittedName>
        <fullName evidence="2">Uncharacterized protein</fullName>
    </submittedName>
</protein>
<organism evidence="2 3">
    <name type="scientific">Dryococelus australis</name>
    <dbReference type="NCBI Taxonomy" id="614101"/>
    <lineage>
        <taxon>Eukaryota</taxon>
        <taxon>Metazoa</taxon>
        <taxon>Ecdysozoa</taxon>
        <taxon>Arthropoda</taxon>
        <taxon>Hexapoda</taxon>
        <taxon>Insecta</taxon>
        <taxon>Pterygota</taxon>
        <taxon>Neoptera</taxon>
        <taxon>Polyneoptera</taxon>
        <taxon>Phasmatodea</taxon>
        <taxon>Verophasmatodea</taxon>
        <taxon>Anareolatae</taxon>
        <taxon>Phasmatidae</taxon>
        <taxon>Eurycanthinae</taxon>
        <taxon>Dryococelus</taxon>
    </lineage>
</organism>
<gene>
    <name evidence="2" type="ORF">PR048_029365</name>
</gene>
<evidence type="ECO:0000313" key="3">
    <source>
        <dbReference type="Proteomes" id="UP001159363"/>
    </source>
</evidence>
<dbReference type="Proteomes" id="UP001159363">
    <property type="component" value="Chromosome 12"/>
</dbReference>
<name>A0ABQ9GG33_9NEOP</name>
<reference evidence="2 3" key="1">
    <citation type="submission" date="2023-02" db="EMBL/GenBank/DDBJ databases">
        <title>LHISI_Scaffold_Assembly.</title>
        <authorList>
            <person name="Stuart O.P."/>
            <person name="Cleave R."/>
            <person name="Magrath M.J.L."/>
            <person name="Mikheyev A.S."/>
        </authorList>
    </citation>
    <scope>NUCLEOTIDE SEQUENCE [LARGE SCALE GENOMIC DNA]</scope>
    <source>
        <strain evidence="2">Daus_M_001</strain>
        <tissue evidence="2">Leg muscle</tissue>
    </source>
</reference>
<feature type="region of interest" description="Disordered" evidence="1">
    <location>
        <begin position="292"/>
        <end position="324"/>
    </location>
</feature>
<feature type="compositionally biased region" description="Basic and acidic residues" evidence="1">
    <location>
        <begin position="308"/>
        <end position="318"/>
    </location>
</feature>
<keyword evidence="3" id="KW-1185">Reference proteome</keyword>